<dbReference type="PANTHER" id="PTHR34039">
    <property type="entry name" value="UPF0102 PROTEIN YRAN"/>
    <property type="match status" value="1"/>
</dbReference>
<dbReference type="InterPro" id="IPR011335">
    <property type="entry name" value="Restrct_endonuc-II-like"/>
</dbReference>
<evidence type="ECO:0000256" key="2">
    <source>
        <dbReference type="HAMAP-Rule" id="MF_00048"/>
    </source>
</evidence>
<proteinExistence type="inferred from homology"/>
<gene>
    <name evidence="3" type="ORF">IQ249_23115</name>
</gene>
<sequence>MANIGELGEQAVAQWLEGQGWEILHRRWHSRWGEVDVIAWRDNEKVAMGQEDAALIFVEVKTRGSRSWDEGGLCAIAPRKQAKLWRTAEVFLSKYPAFASLPCRFDLALVRYRLLTTAESRSEEENILSAIAPSQSIRLSGYEFSLHDYIPDIFVGV</sequence>
<dbReference type="EMBL" id="JADEWZ010000061">
    <property type="protein sequence ID" value="MBE9118783.1"/>
    <property type="molecule type" value="Genomic_DNA"/>
</dbReference>
<dbReference type="PANTHER" id="PTHR34039:SF1">
    <property type="entry name" value="UPF0102 PROTEIN YRAN"/>
    <property type="match status" value="1"/>
</dbReference>
<comment type="caution">
    <text evidence="3">The sequence shown here is derived from an EMBL/GenBank/DDBJ whole genome shotgun (WGS) entry which is preliminary data.</text>
</comment>
<keyword evidence="4" id="KW-1185">Reference proteome</keyword>
<dbReference type="RefSeq" id="WP_194031879.1">
    <property type="nucleotide sequence ID" value="NZ_JADEWZ010000061.1"/>
</dbReference>
<dbReference type="HAMAP" id="MF_00048">
    <property type="entry name" value="UPF0102"/>
    <property type="match status" value="1"/>
</dbReference>
<dbReference type="Pfam" id="PF02021">
    <property type="entry name" value="UPF0102"/>
    <property type="match status" value="1"/>
</dbReference>
<dbReference type="GO" id="GO:0003676">
    <property type="term" value="F:nucleic acid binding"/>
    <property type="evidence" value="ECO:0007669"/>
    <property type="project" value="InterPro"/>
</dbReference>
<dbReference type="AlphaFoldDB" id="A0A8J7IXI6"/>
<dbReference type="InterPro" id="IPR003509">
    <property type="entry name" value="UPF0102_YraN-like"/>
</dbReference>
<evidence type="ECO:0000313" key="4">
    <source>
        <dbReference type="Proteomes" id="UP000654482"/>
    </source>
</evidence>
<name>A0A8J7IXI6_9CYAN</name>
<evidence type="ECO:0000256" key="1">
    <source>
        <dbReference type="ARBA" id="ARBA00006738"/>
    </source>
</evidence>
<dbReference type="Proteomes" id="UP000654482">
    <property type="component" value="Unassembled WGS sequence"/>
</dbReference>
<comment type="similarity">
    <text evidence="1 2">Belongs to the UPF0102 family.</text>
</comment>
<dbReference type="NCBIfam" id="TIGR00252">
    <property type="entry name" value="YraN family protein"/>
    <property type="match status" value="1"/>
</dbReference>
<evidence type="ECO:0000313" key="3">
    <source>
        <dbReference type="EMBL" id="MBE9118783.1"/>
    </source>
</evidence>
<accession>A0A8J7IXI6</accession>
<dbReference type="InterPro" id="IPR011856">
    <property type="entry name" value="tRNA_endonuc-like_dom_sf"/>
</dbReference>
<protein>
    <recommendedName>
        <fullName evidence="2">UPF0102 protein IQ249_23115</fullName>
    </recommendedName>
</protein>
<organism evidence="3 4">
    <name type="scientific">Lusitaniella coriacea LEGE 07157</name>
    <dbReference type="NCBI Taxonomy" id="945747"/>
    <lineage>
        <taxon>Bacteria</taxon>
        <taxon>Bacillati</taxon>
        <taxon>Cyanobacteriota</taxon>
        <taxon>Cyanophyceae</taxon>
        <taxon>Spirulinales</taxon>
        <taxon>Lusitaniellaceae</taxon>
        <taxon>Lusitaniella</taxon>
    </lineage>
</organism>
<dbReference type="Gene3D" id="3.40.1350.10">
    <property type="match status" value="1"/>
</dbReference>
<dbReference type="SUPFAM" id="SSF52980">
    <property type="entry name" value="Restriction endonuclease-like"/>
    <property type="match status" value="1"/>
</dbReference>
<reference evidence="3" key="1">
    <citation type="submission" date="2020-10" db="EMBL/GenBank/DDBJ databases">
        <authorList>
            <person name="Castelo-Branco R."/>
            <person name="Eusebio N."/>
            <person name="Adriana R."/>
            <person name="Vieira A."/>
            <person name="Brugerolle De Fraissinette N."/>
            <person name="Rezende De Castro R."/>
            <person name="Schneider M.P."/>
            <person name="Vasconcelos V."/>
            <person name="Leao P.N."/>
        </authorList>
    </citation>
    <scope>NUCLEOTIDE SEQUENCE</scope>
    <source>
        <strain evidence="3">LEGE 07157</strain>
    </source>
</reference>